<accession>A0ABS2SH21</accession>
<evidence type="ECO:0000313" key="3">
    <source>
        <dbReference type="EMBL" id="MBM7814376.1"/>
    </source>
</evidence>
<feature type="compositionally biased region" description="Basic and acidic residues" evidence="2">
    <location>
        <begin position="1010"/>
        <end position="1020"/>
    </location>
</feature>
<sequence length="1443" mass="158878">MFRLRRLYLDSIGVPENRFSDLLVDLTDVAGEPCDAIVWLRNGAGKTTMLSLLLALILPDRRDFLATRTKKRTLEDLVQAKDTAHVVAEWADPAGNLLLTGAVYEWDGRVRPRDYNGPGKDKLRRSWWCVHPDPSVEGSTLDDLPFTLRTGGRYDRERFRSHVNELAALGANAVVADQTIGEWHNALRERNFDPDLFHYFTEVNAAEGGIDGLFAEIDSPGAFVRYLLRFVGDKQRVAPVRELLADTAAEIAKRPVYQAEKEFCTTAAPKVVALGEAHQAVVKASNNRDGVWVRAAGFKRALHQAEEVAQGRRDEAARLVEDLSGRLTDLKGGVDAARRRRDEYRRIAVDFLVRSAKTRLAEAQGEVDAAGLEVRAWGAVEDHLVLEVAKARLATTKDALLDTADQVEPLVRRAEAAKALVAGALENEIAKADRSLETMRSALGDARSIRVNAQAELDAANERLAALKSEEDSLHDHIARFQAEKQQLVTEGIITRDEGIDAAEVRWREEERAARQDVERLRAAQVTALEKISACEKRLTLARAGTTKARDVHQPLAEDLRWLTRRAAELADDARLRELLQTDLVDLTHGVDDVLDVLAGAIAAADHRVINVREERARDERAILSLEQTDLLPPRPEVEKVLHELNRQGITAHSGWHYLAKHVPADEHTAVIAELPDVVDGVVVYGDPAGAAAKITTAVEDVVVLAPATAFAHRGEPRVVLGPARAQHDPDAASAELERRRGRHTADGELLAGLTEQRGRDAARIARIEAFVGDLPADGIDGLRERTSAAESALARAREHEDTVSEELRTIREGADEVAGLLADRREQLARIGAVLPRVAALAAGERDVAEPAKARLAAIPDERSRAAAQAGQAERHREDAAQIIEQLATDIRELDRRRTEWTGRREGLPRPATPTDLALEAAETVDAEAQRQLREEFPERELRRAVEDAEREVVKVGRAWNMHPEKVQRSALELVAGEASADHDLRARAAARAAERLERANQAVGAARTDLDTARRKQAEAPVSKLRSTDEIEQPVDQEHAERLAAEAEAEASEGQLKLGQTEKDRDAAADAVREAETRAGLLRDQADKLRQVAAADQPSGTVPDDDEETRTVVGNLVAELEKVQEAYVAADHARTAAVHDLRTWAGQDRFATVAEDEHGQAVHRLREMFRGEHVIERVAALAGELAFDLETREKAIAQQLDQVETHKNNVVVRLSDLVADALALLNRASALSELPEGIGRWEHRKFLVVEARNRPNREQVVLRVGELVDRMVRSGRIELDAVELLWRATEASVVEGFKATVLKPSPDQPIGRTPVEEMRKWSGGENLTASLVLFCVLARLRAEQRTGAKAGSAGGVVPLDNPLGKANYLPFLELQRKVARANGVQLVFWTGIGDLGAVTTFPRIAAMHKRSSTTREGRAYVQVDDNNSQVVDVVSAVRHEP</sequence>
<feature type="region of interest" description="Disordered" evidence="2">
    <location>
        <begin position="1001"/>
        <end position="1074"/>
    </location>
</feature>
<keyword evidence="1" id="KW-0175">Coiled coil</keyword>
<evidence type="ECO:0000313" key="4">
    <source>
        <dbReference type="Proteomes" id="UP001195724"/>
    </source>
</evidence>
<proteinExistence type="predicted"/>
<feature type="coiled-coil region" evidence="1">
    <location>
        <begin position="422"/>
        <end position="477"/>
    </location>
</feature>
<evidence type="ECO:0000256" key="2">
    <source>
        <dbReference type="SAM" id="MobiDB-lite"/>
    </source>
</evidence>
<feature type="compositionally biased region" description="Basic and acidic residues" evidence="2">
    <location>
        <begin position="1038"/>
        <end position="1047"/>
    </location>
</feature>
<name>A0ABS2SH21_9PSEU</name>
<keyword evidence="4" id="KW-1185">Reference proteome</keyword>
<dbReference type="Proteomes" id="UP001195724">
    <property type="component" value="Unassembled WGS sequence"/>
</dbReference>
<protein>
    <submittedName>
        <fullName evidence="3">Chromosome segregation ATPase</fullName>
    </submittedName>
</protein>
<dbReference type="RefSeq" id="WP_204844921.1">
    <property type="nucleotide sequence ID" value="NZ_JAFBCL010000001.1"/>
</dbReference>
<dbReference type="EMBL" id="JAFBCL010000001">
    <property type="protein sequence ID" value="MBM7814376.1"/>
    <property type="molecule type" value="Genomic_DNA"/>
</dbReference>
<reference evidence="3 4" key="1">
    <citation type="submission" date="2021-01" db="EMBL/GenBank/DDBJ databases">
        <title>Sequencing the genomes of 1000 actinobacteria strains.</title>
        <authorList>
            <person name="Klenk H.-P."/>
        </authorList>
    </citation>
    <scope>NUCLEOTIDE SEQUENCE [LARGE SCALE GENOMIC DNA]</scope>
    <source>
        <strain evidence="3 4">DSM 44581</strain>
    </source>
</reference>
<feature type="compositionally biased region" description="Basic and acidic residues" evidence="2">
    <location>
        <begin position="1062"/>
        <end position="1074"/>
    </location>
</feature>
<comment type="caution">
    <text evidence="3">The sequence shown here is derived from an EMBL/GenBank/DDBJ whole genome shotgun (WGS) entry which is preliminary data.</text>
</comment>
<gene>
    <name evidence="3" type="ORF">JOE68_005241</name>
</gene>
<organism evidence="3 4">
    <name type="scientific">Saccharothrix algeriensis</name>
    <dbReference type="NCBI Taxonomy" id="173560"/>
    <lineage>
        <taxon>Bacteria</taxon>
        <taxon>Bacillati</taxon>
        <taxon>Actinomycetota</taxon>
        <taxon>Actinomycetes</taxon>
        <taxon>Pseudonocardiales</taxon>
        <taxon>Pseudonocardiaceae</taxon>
        <taxon>Saccharothrix</taxon>
    </lineage>
</organism>
<evidence type="ECO:0000256" key="1">
    <source>
        <dbReference type="SAM" id="Coils"/>
    </source>
</evidence>